<accession>A0A093UTW3</accession>
<feature type="chain" id="PRO_5001887882" evidence="1">
    <location>
        <begin position="20"/>
        <end position="182"/>
    </location>
</feature>
<gene>
    <name evidence="2" type="ORF">GQ26_0700140</name>
</gene>
<comment type="caution">
    <text evidence="2">The sequence shown here is derived from an EMBL/GenBank/DDBJ whole genome shotgun (WGS) entry which is preliminary data.</text>
</comment>
<dbReference type="EMBL" id="JPOX01000070">
    <property type="protein sequence ID" value="KFX41129.1"/>
    <property type="molecule type" value="Genomic_DNA"/>
</dbReference>
<protein>
    <submittedName>
        <fullName evidence="2">Uncharacterized protein</fullName>
    </submittedName>
</protein>
<name>A0A093UTW3_TALMA</name>
<keyword evidence="1" id="KW-0732">Signal</keyword>
<dbReference type="HOGENOM" id="CLU_1482485_0_0_1"/>
<reference evidence="2" key="1">
    <citation type="journal article" date="2014" name="PLoS Genet.">
        <title>Signature Gene Expression Reveals Novel Clues to the Molecular Mechanisms of Dimorphic Transition in Penicillium marneffei.</title>
        <authorList>
            <person name="Yang E."/>
            <person name="Wang G."/>
            <person name="Cai J."/>
            <person name="Woo P.C."/>
            <person name="Lau S.K."/>
            <person name="Yuen K.-Y."/>
            <person name="Chow W.-N."/>
            <person name="Lin X."/>
        </authorList>
    </citation>
    <scope>NUCLEOTIDE SEQUENCE [LARGE SCALE GENOMIC DNA]</scope>
    <source>
        <strain evidence="2">PM1</strain>
    </source>
</reference>
<evidence type="ECO:0000256" key="1">
    <source>
        <dbReference type="SAM" id="SignalP"/>
    </source>
</evidence>
<dbReference type="AlphaFoldDB" id="A0A093UTW3"/>
<organism evidence="2">
    <name type="scientific">Talaromyces marneffei PM1</name>
    <dbReference type="NCBI Taxonomy" id="1077442"/>
    <lineage>
        <taxon>Eukaryota</taxon>
        <taxon>Fungi</taxon>
        <taxon>Dikarya</taxon>
        <taxon>Ascomycota</taxon>
        <taxon>Pezizomycotina</taxon>
        <taxon>Eurotiomycetes</taxon>
        <taxon>Eurotiomycetidae</taxon>
        <taxon>Eurotiales</taxon>
        <taxon>Trichocomaceae</taxon>
        <taxon>Talaromyces</taxon>
        <taxon>Talaromyces sect. Talaromyces</taxon>
    </lineage>
</organism>
<feature type="signal peptide" evidence="1">
    <location>
        <begin position="1"/>
        <end position="19"/>
    </location>
</feature>
<sequence length="182" mass="19365">MHLKTFLLAVASSLPVIRAVNLNLFWDIFDDFCDPTSAYAQCSDIGADTCCVYGSQFFSVQGTGLDTTGVPDVVAAFSGDTGQCGTACNSGGGNNIECVDCNTVLSGAMWYVFGSKRSVPGTILQTVQPDRVGLYDTALDAHRLFDISAGVPSDVIAELDSALKNNTRVEHLSDAVLFYEVQ</sequence>
<proteinExistence type="predicted"/>
<evidence type="ECO:0000313" key="2">
    <source>
        <dbReference type="EMBL" id="KFX41129.1"/>
    </source>
</evidence>